<comment type="caution">
    <text evidence="3">The sequence shown here is derived from an EMBL/GenBank/DDBJ whole genome shotgun (WGS) entry which is preliminary data.</text>
</comment>
<evidence type="ECO:0000313" key="4">
    <source>
        <dbReference type="Proteomes" id="UP000198211"/>
    </source>
</evidence>
<dbReference type="Proteomes" id="UP000198211">
    <property type="component" value="Unassembled WGS sequence"/>
</dbReference>
<evidence type="ECO:0000259" key="2">
    <source>
        <dbReference type="Pfam" id="PF14214"/>
    </source>
</evidence>
<dbReference type="EMBL" id="NBNE01001868">
    <property type="protein sequence ID" value="OWZ12366.1"/>
    <property type="molecule type" value="Genomic_DNA"/>
</dbReference>
<gene>
    <name evidence="3" type="ORF">PHMEG_00014489</name>
</gene>
<protein>
    <recommendedName>
        <fullName evidence="2">Helitron helicase-like domain-containing protein</fullName>
    </recommendedName>
</protein>
<dbReference type="Pfam" id="PF14214">
    <property type="entry name" value="Helitron_like_N"/>
    <property type="match status" value="1"/>
</dbReference>
<keyword evidence="4" id="KW-1185">Reference proteome</keyword>
<feature type="domain" description="Helitron helicase-like" evidence="2">
    <location>
        <begin position="469"/>
        <end position="718"/>
    </location>
</feature>
<sequence>MAVSGSGRDGDYDHAENGSGVGSENNFSSLVARATTLRELSNEELRLLSRNYTRHPLLALLYFHCCATHPAACVHNDEVLDGVNGKPTVARLDEVLDEPISAETMRCCQERVSKTSGSAGDLWVCASCCELVNTVDSTIEFVAIQNLHSGFKLTASQLREIDSMPKGIVDEHVQILRVGNEVFHLNPELVPDTNAIPLCSNCAGDPRMSEFSIASGHDYGRIGCLPELNEVASKCITPVRSFGLSITASGKHTVGHSICFPSSGPAACSSVLPCTSEDCIPSVTFIGPHDEWRVVKKKYKNLYELPVESMYAWMRVLAHTHSYFKETGIQIDESVEARNAVVELERTIDDTVEILNSKEACSLDEQMFSERYGDEYGGTTGSEPVVARTAVLKSADAFDLSVSNAAVEAMINILGGKSMHNSSTLVPVRRGADPLTEWDQNGNMIAAAFPLLFLRGGKSLPQGTWPTKFVKHLMCYYDGRFEKDTRFVATLFNQLQRHTAVRKAARVGSSRASTLLRLGNLASTDEFHQMLVDARGNPEAARSKRLNAYLLRILSLIGGCVPFSPFERATTRPKIGAMRSRYGVAQHWVTVAPPEHHDLELHRIAQLRMIGAWNQPGIIFQRKECKHEDLPLELRLDTRRKLALSNTYPGLSSRVFERRVAQIFNEIIMCKCAADTRNPRLMRVSRDYSQRRFGAYGRVAAHFAVIEPQVDGRLHIHMCVYGSTYHPELLSRITCSTTLRDRAAKWLESVCCTKFENEVHEWRKESLPNACYDNNSFLVAAQKRAAVTNFHAHTSTCFKGRRGKYMCRLARPAGIHDQPTVPLIISRNRLGIMSAGVPPIVAGHPLPTRTLAAIDAGYSPGLGQCFRAHDEGPILWELSRPVQDVCVVETNLVLAALTCSHTNSSIINGEDSGDMVEEYQQAYMTKDDVALKGAAAALMGAILHEKTFPSRASDSKSELRIAKYLATRTVNSFVGAHEWSHALMCIVDILPTKPKVAHGSQLKRRPPRVGFCFASSHPLYCTHRGYIRAKMLTPILGGAVPPTWKNGQANSKDDKQCDYLARYVLCTFTPWGKHGPVWPFDITGLQDLCTAWDRHTAPLIDRQRCRYIRNPLTGETVVQNIGKPKLATSTKRLMEMLSTMMTSLTAFYQKQLIFISFLLRLLLGHPDVVPMLLR</sequence>
<evidence type="ECO:0000256" key="1">
    <source>
        <dbReference type="SAM" id="MobiDB-lite"/>
    </source>
</evidence>
<dbReference type="AlphaFoldDB" id="A0A225W3U5"/>
<evidence type="ECO:0000313" key="3">
    <source>
        <dbReference type="EMBL" id="OWZ12366.1"/>
    </source>
</evidence>
<feature type="region of interest" description="Disordered" evidence="1">
    <location>
        <begin position="1"/>
        <end position="23"/>
    </location>
</feature>
<reference evidence="4" key="1">
    <citation type="submission" date="2017-03" db="EMBL/GenBank/DDBJ databases">
        <title>Phytopthora megakarya and P. palmivora, two closely related causual agents of cacao black pod achieved similar genome size and gene model numbers by different mechanisms.</title>
        <authorList>
            <person name="Ali S."/>
            <person name="Shao J."/>
            <person name="Larry D.J."/>
            <person name="Kronmiller B."/>
            <person name="Shen D."/>
            <person name="Strem M.D."/>
            <person name="Melnick R.L."/>
            <person name="Guiltinan M.J."/>
            <person name="Tyler B.M."/>
            <person name="Meinhardt L.W."/>
            <person name="Bailey B.A."/>
        </authorList>
    </citation>
    <scope>NUCLEOTIDE SEQUENCE [LARGE SCALE GENOMIC DNA]</scope>
    <source>
        <strain evidence="4">zdho120</strain>
    </source>
</reference>
<accession>A0A225W3U5</accession>
<dbReference type="OrthoDB" id="129146at2759"/>
<dbReference type="InterPro" id="IPR025476">
    <property type="entry name" value="Helitron_helicase-like"/>
</dbReference>
<name>A0A225W3U5_9STRA</name>
<proteinExistence type="predicted"/>
<organism evidence="3 4">
    <name type="scientific">Phytophthora megakarya</name>
    <dbReference type="NCBI Taxonomy" id="4795"/>
    <lineage>
        <taxon>Eukaryota</taxon>
        <taxon>Sar</taxon>
        <taxon>Stramenopiles</taxon>
        <taxon>Oomycota</taxon>
        <taxon>Peronosporomycetes</taxon>
        <taxon>Peronosporales</taxon>
        <taxon>Peronosporaceae</taxon>
        <taxon>Phytophthora</taxon>
    </lineage>
</organism>